<feature type="non-terminal residue" evidence="2">
    <location>
        <position position="1"/>
    </location>
</feature>
<evidence type="ECO:0000256" key="1">
    <source>
        <dbReference type="SAM" id="MobiDB-lite"/>
    </source>
</evidence>
<feature type="non-terminal residue" evidence="2">
    <location>
        <position position="23"/>
    </location>
</feature>
<sequence>PRRNRDITIELERRYHERENNTQ</sequence>
<organism evidence="2 3">
    <name type="scientific">Erythranthe guttata</name>
    <name type="common">Yellow monkey flower</name>
    <name type="synonym">Mimulus guttatus</name>
    <dbReference type="NCBI Taxonomy" id="4155"/>
    <lineage>
        <taxon>Eukaryota</taxon>
        <taxon>Viridiplantae</taxon>
        <taxon>Streptophyta</taxon>
        <taxon>Embryophyta</taxon>
        <taxon>Tracheophyta</taxon>
        <taxon>Spermatophyta</taxon>
        <taxon>Magnoliopsida</taxon>
        <taxon>eudicotyledons</taxon>
        <taxon>Gunneridae</taxon>
        <taxon>Pentapetalae</taxon>
        <taxon>asterids</taxon>
        <taxon>lamiids</taxon>
        <taxon>Lamiales</taxon>
        <taxon>Phrymaceae</taxon>
        <taxon>Erythranthe</taxon>
    </lineage>
</organism>
<proteinExistence type="predicted"/>
<dbReference type="AlphaFoldDB" id="A0A022RP88"/>
<dbReference type="Proteomes" id="UP000030748">
    <property type="component" value="Unassembled WGS sequence"/>
</dbReference>
<evidence type="ECO:0000313" key="3">
    <source>
        <dbReference type="Proteomes" id="UP000030748"/>
    </source>
</evidence>
<protein>
    <submittedName>
        <fullName evidence="2">Uncharacterized protein</fullName>
    </submittedName>
</protein>
<accession>A0A022RP88</accession>
<evidence type="ECO:0000313" key="2">
    <source>
        <dbReference type="EMBL" id="EYU40745.1"/>
    </source>
</evidence>
<gene>
    <name evidence="2" type="ORF">MIMGU_mgv1a0188461mg</name>
</gene>
<dbReference type="EMBL" id="KI630378">
    <property type="protein sequence ID" value="EYU40745.1"/>
    <property type="molecule type" value="Genomic_DNA"/>
</dbReference>
<reference evidence="2 3" key="1">
    <citation type="journal article" date="2013" name="Proc. Natl. Acad. Sci. U.S.A.">
        <title>Fine-scale variation in meiotic recombination in Mimulus inferred from population shotgun sequencing.</title>
        <authorList>
            <person name="Hellsten U."/>
            <person name="Wright K.M."/>
            <person name="Jenkins J."/>
            <person name="Shu S."/>
            <person name="Yuan Y."/>
            <person name="Wessler S.R."/>
            <person name="Schmutz J."/>
            <person name="Willis J.H."/>
            <person name="Rokhsar D.S."/>
        </authorList>
    </citation>
    <scope>NUCLEOTIDE SEQUENCE [LARGE SCALE GENOMIC DNA]</scope>
    <source>
        <strain evidence="3">cv. DUN x IM62</strain>
    </source>
</reference>
<name>A0A022RP88_ERYGU</name>
<feature type="region of interest" description="Disordered" evidence="1">
    <location>
        <begin position="1"/>
        <end position="23"/>
    </location>
</feature>
<keyword evidence="3" id="KW-1185">Reference proteome</keyword>